<dbReference type="AlphaFoldDB" id="A0A383CPU9"/>
<organism evidence="1">
    <name type="scientific">marine metagenome</name>
    <dbReference type="NCBI Taxonomy" id="408172"/>
    <lineage>
        <taxon>unclassified sequences</taxon>
        <taxon>metagenomes</taxon>
        <taxon>ecological metagenomes</taxon>
    </lineage>
</organism>
<protein>
    <submittedName>
        <fullName evidence="1">Uncharacterized protein</fullName>
    </submittedName>
</protein>
<proteinExistence type="predicted"/>
<gene>
    <name evidence="1" type="ORF">METZ01_LOCUS486689</name>
</gene>
<accession>A0A383CPU9</accession>
<dbReference type="EMBL" id="UINC01210394">
    <property type="protein sequence ID" value="SVE33835.1"/>
    <property type="molecule type" value="Genomic_DNA"/>
</dbReference>
<sequence length="123" mass="13901">MNTIIMITIMFLFWSCAANPVTGELDFAQLEQLEQEIIDIISIPVCSDDNNCRFIGFGEKPCGGYWAYLVYSIVNVDSTFLSNKVIQYNELNDSLNIRYEIPSDCYIVSPPNVHCDNEVCVGN</sequence>
<name>A0A383CPU9_9ZZZZ</name>
<reference evidence="1" key="1">
    <citation type="submission" date="2018-05" db="EMBL/GenBank/DDBJ databases">
        <authorList>
            <person name="Lanie J.A."/>
            <person name="Ng W.-L."/>
            <person name="Kazmierczak K.M."/>
            <person name="Andrzejewski T.M."/>
            <person name="Davidsen T.M."/>
            <person name="Wayne K.J."/>
            <person name="Tettelin H."/>
            <person name="Glass J.I."/>
            <person name="Rusch D."/>
            <person name="Podicherti R."/>
            <person name="Tsui H.-C.T."/>
            <person name="Winkler M.E."/>
        </authorList>
    </citation>
    <scope>NUCLEOTIDE SEQUENCE</scope>
</reference>
<evidence type="ECO:0000313" key="1">
    <source>
        <dbReference type="EMBL" id="SVE33835.1"/>
    </source>
</evidence>